<feature type="domain" description="CXXC-type" evidence="6">
    <location>
        <begin position="403"/>
        <end position="458"/>
    </location>
</feature>
<feature type="compositionally biased region" description="Basic and acidic residues" evidence="5">
    <location>
        <begin position="742"/>
        <end position="751"/>
    </location>
</feature>
<proteinExistence type="predicted"/>
<evidence type="ECO:0000256" key="5">
    <source>
        <dbReference type="SAM" id="MobiDB-lite"/>
    </source>
</evidence>
<dbReference type="Proteomes" id="UP001620626">
    <property type="component" value="Unassembled WGS sequence"/>
</dbReference>
<dbReference type="PROSITE" id="PS51058">
    <property type="entry name" value="ZF_CXXC"/>
    <property type="match status" value="2"/>
</dbReference>
<dbReference type="EMBL" id="JBICBT010000362">
    <property type="protein sequence ID" value="KAL3116091.1"/>
    <property type="molecule type" value="Genomic_DNA"/>
</dbReference>
<feature type="compositionally biased region" description="Basic and acidic residues" evidence="5">
    <location>
        <begin position="140"/>
        <end position="153"/>
    </location>
</feature>
<feature type="region of interest" description="Disordered" evidence="5">
    <location>
        <begin position="1"/>
        <end position="24"/>
    </location>
</feature>
<name>A0ABD2LLI7_9BILA</name>
<evidence type="ECO:0000313" key="7">
    <source>
        <dbReference type="EMBL" id="KAL3116091.1"/>
    </source>
</evidence>
<feature type="compositionally biased region" description="Gly residues" evidence="5">
    <location>
        <begin position="537"/>
        <end position="559"/>
    </location>
</feature>
<organism evidence="7 8">
    <name type="scientific">Heterodera trifolii</name>
    <dbReference type="NCBI Taxonomy" id="157864"/>
    <lineage>
        <taxon>Eukaryota</taxon>
        <taxon>Metazoa</taxon>
        <taxon>Ecdysozoa</taxon>
        <taxon>Nematoda</taxon>
        <taxon>Chromadorea</taxon>
        <taxon>Rhabditida</taxon>
        <taxon>Tylenchina</taxon>
        <taxon>Tylenchomorpha</taxon>
        <taxon>Tylenchoidea</taxon>
        <taxon>Heteroderidae</taxon>
        <taxon>Heteroderinae</taxon>
        <taxon>Heterodera</taxon>
    </lineage>
</organism>
<dbReference type="PANTHER" id="PTHR46007:SF8">
    <property type="entry name" value="C2H2-TYPE DOMAIN-CONTAINING PROTEIN"/>
    <property type="match status" value="1"/>
</dbReference>
<dbReference type="PANTHER" id="PTHR46007">
    <property type="entry name" value="MEDIATOR OF RNA POLYMERASE II TRANSCRIPTION SUBUNIT 12"/>
    <property type="match status" value="1"/>
</dbReference>
<feature type="compositionally biased region" description="Polar residues" evidence="5">
    <location>
        <begin position="475"/>
        <end position="486"/>
    </location>
</feature>
<feature type="compositionally biased region" description="Low complexity" evidence="5">
    <location>
        <begin position="126"/>
        <end position="139"/>
    </location>
</feature>
<dbReference type="Pfam" id="PF02008">
    <property type="entry name" value="zf-CXXC"/>
    <property type="match status" value="1"/>
</dbReference>
<feature type="region of interest" description="Disordered" evidence="5">
    <location>
        <begin position="308"/>
        <end position="346"/>
    </location>
</feature>
<feature type="domain" description="CXXC-type" evidence="6">
    <location>
        <begin position="343"/>
        <end position="390"/>
    </location>
</feature>
<feature type="region of interest" description="Disordered" evidence="5">
    <location>
        <begin position="468"/>
        <end position="515"/>
    </location>
</feature>
<sequence length="751" mass="79403">MDVGKDGRDERMDVGKDGRDEWMDVGKDGRDERMNVGVHPLNVFCCWLLVKLMCSFDVSPLPTTSSHCSSHCSSSSLPPTSLHFPLIASPAAVCFPPTLRPSHCLFSSVSPPMDITSGNSSDSSVPLLCSSSSSSSSCSEQRHQLLRTPKEEPSSAGVTERRKHSGGEFDSAEGNSSSGACSAPHRASSTPSSGASLFHQQFLQQHTNGHLSASPAIVQSNGGAFSPGAFSVPMDQMNINSSATPMQAFAAAAANNIGLFCAAPTASVPQFAPSVPSGAFSLMNYGQRPPMVQQLAAVQQQQQQQQRIANSSAAVANANGRKNGSSSAIAPAASTSSSSSSSSSINRSQRCGVCRGCQCKPCGQCTYCQDSPQFGGPGVKKQSCIERRCLRVLENRLQRDAPTFKARVGCNACEDCRSPDCQICLVCLDKRFFNGRYMQTTHPCVAPCGALCAKKRCNNATNLELPYPLDRSSLKRPSSDSPGGNAQQTQQYHHNHHHTQHQQQQQVAKRQLIQQSVSNSASINSNIARILSAAQHGGRGGGEAKGADKYGGGNVGRTSGGNSATNSPISENGGALSDTPPSQHQMLLGAARPFWPPSAQQSAVVAHQTQPMLVPLGVPYGAPSFDQQMASLAAAAAAGFPSVQQNQHNFNNMAAYNSNNNNNNYPHKFLGYPKYEFFEEGAAAVAALGGGMATEQHQQQMHAQHNHQQQQQGTGAGVRQGGGTDNGTDSGSNPFVPPSYSAERKVVLQPL</sequence>
<evidence type="ECO:0000259" key="6">
    <source>
        <dbReference type="PROSITE" id="PS51058"/>
    </source>
</evidence>
<evidence type="ECO:0000256" key="2">
    <source>
        <dbReference type="ARBA" id="ARBA00022771"/>
    </source>
</evidence>
<dbReference type="AlphaFoldDB" id="A0ABD2LLI7"/>
<feature type="region of interest" description="Disordered" evidence="5">
    <location>
        <begin position="536"/>
        <end position="583"/>
    </location>
</feature>
<feature type="region of interest" description="Disordered" evidence="5">
    <location>
        <begin position="126"/>
        <end position="194"/>
    </location>
</feature>
<dbReference type="InterPro" id="IPR051647">
    <property type="entry name" value="Mediator_comp_sub12"/>
</dbReference>
<keyword evidence="1" id="KW-0479">Metal-binding</keyword>
<feature type="compositionally biased region" description="Low complexity" evidence="5">
    <location>
        <begin position="501"/>
        <end position="515"/>
    </location>
</feature>
<evidence type="ECO:0000256" key="1">
    <source>
        <dbReference type="ARBA" id="ARBA00022723"/>
    </source>
</evidence>
<keyword evidence="8" id="KW-1185">Reference proteome</keyword>
<evidence type="ECO:0000256" key="3">
    <source>
        <dbReference type="ARBA" id="ARBA00022833"/>
    </source>
</evidence>
<evidence type="ECO:0000256" key="4">
    <source>
        <dbReference type="PROSITE-ProRule" id="PRU00509"/>
    </source>
</evidence>
<comment type="caution">
    <text evidence="7">The sequence shown here is derived from an EMBL/GenBank/DDBJ whole genome shotgun (WGS) entry which is preliminary data.</text>
</comment>
<dbReference type="InterPro" id="IPR002857">
    <property type="entry name" value="Znf_CXXC"/>
</dbReference>
<gene>
    <name evidence="7" type="ORF">niasHT_007391</name>
</gene>
<protein>
    <recommendedName>
        <fullName evidence="6">CXXC-type domain-containing protein</fullName>
    </recommendedName>
</protein>
<dbReference type="GO" id="GO:0008270">
    <property type="term" value="F:zinc ion binding"/>
    <property type="evidence" value="ECO:0007669"/>
    <property type="project" value="UniProtKB-KW"/>
</dbReference>
<feature type="compositionally biased region" description="Gly residues" evidence="5">
    <location>
        <begin position="714"/>
        <end position="725"/>
    </location>
</feature>
<feature type="region of interest" description="Disordered" evidence="5">
    <location>
        <begin position="693"/>
        <end position="751"/>
    </location>
</feature>
<reference evidence="7 8" key="1">
    <citation type="submission" date="2024-10" db="EMBL/GenBank/DDBJ databases">
        <authorList>
            <person name="Kim D."/>
        </authorList>
    </citation>
    <scope>NUCLEOTIDE SEQUENCE [LARGE SCALE GENOMIC DNA]</scope>
    <source>
        <strain evidence="7">BH-2024</strain>
    </source>
</reference>
<feature type="compositionally biased region" description="Low complexity" evidence="5">
    <location>
        <begin position="308"/>
        <end position="344"/>
    </location>
</feature>
<accession>A0ABD2LLI7</accession>
<evidence type="ECO:0000313" key="8">
    <source>
        <dbReference type="Proteomes" id="UP001620626"/>
    </source>
</evidence>
<keyword evidence="3" id="KW-0862">Zinc</keyword>
<keyword evidence="2 4" id="KW-0863">Zinc-finger</keyword>
<feature type="compositionally biased region" description="Low complexity" evidence="5">
    <location>
        <begin position="696"/>
        <end position="713"/>
    </location>
</feature>